<dbReference type="EMBL" id="REGN01002348">
    <property type="protein sequence ID" value="RNA28736.1"/>
    <property type="molecule type" value="Genomic_DNA"/>
</dbReference>
<dbReference type="Proteomes" id="UP000276133">
    <property type="component" value="Unassembled WGS sequence"/>
</dbReference>
<organism evidence="1 2">
    <name type="scientific">Brachionus plicatilis</name>
    <name type="common">Marine rotifer</name>
    <name type="synonym">Brachionus muelleri</name>
    <dbReference type="NCBI Taxonomy" id="10195"/>
    <lineage>
        <taxon>Eukaryota</taxon>
        <taxon>Metazoa</taxon>
        <taxon>Spiralia</taxon>
        <taxon>Gnathifera</taxon>
        <taxon>Rotifera</taxon>
        <taxon>Eurotatoria</taxon>
        <taxon>Monogononta</taxon>
        <taxon>Pseudotrocha</taxon>
        <taxon>Ploima</taxon>
        <taxon>Brachionidae</taxon>
        <taxon>Brachionus</taxon>
    </lineage>
</organism>
<accession>A0A3M7RYY7</accession>
<sequence length="86" mass="10043">MVNQAVAVICLGNFFVICLEKCENYQKFGEKSWEHLELSSSLLPNLLRSLIDLRCRLGYSLIGFIEFFSKFVYTHRQASIQHRLDN</sequence>
<evidence type="ECO:0000313" key="2">
    <source>
        <dbReference type="Proteomes" id="UP000276133"/>
    </source>
</evidence>
<dbReference type="AlphaFoldDB" id="A0A3M7RYY7"/>
<comment type="caution">
    <text evidence="1">The sequence shown here is derived from an EMBL/GenBank/DDBJ whole genome shotgun (WGS) entry which is preliminary data.</text>
</comment>
<reference evidence="1 2" key="1">
    <citation type="journal article" date="2018" name="Sci. Rep.">
        <title>Genomic signatures of local adaptation to the degree of environmental predictability in rotifers.</title>
        <authorList>
            <person name="Franch-Gras L."/>
            <person name="Hahn C."/>
            <person name="Garcia-Roger E.M."/>
            <person name="Carmona M.J."/>
            <person name="Serra M."/>
            <person name="Gomez A."/>
        </authorList>
    </citation>
    <scope>NUCLEOTIDE SEQUENCE [LARGE SCALE GENOMIC DNA]</scope>
    <source>
        <strain evidence="1">HYR1</strain>
    </source>
</reference>
<gene>
    <name evidence="1" type="ORF">BpHYR1_015307</name>
</gene>
<name>A0A3M7RYY7_BRAPC</name>
<keyword evidence="2" id="KW-1185">Reference proteome</keyword>
<evidence type="ECO:0000313" key="1">
    <source>
        <dbReference type="EMBL" id="RNA28736.1"/>
    </source>
</evidence>
<protein>
    <submittedName>
        <fullName evidence="1">Uncharacterized protein</fullName>
    </submittedName>
</protein>
<proteinExistence type="predicted"/>